<organism evidence="18">
    <name type="scientific">Drosophila sechellia</name>
    <name type="common">Fruit fly</name>
    <dbReference type="NCBI Taxonomy" id="7238"/>
    <lineage>
        <taxon>Eukaryota</taxon>
        <taxon>Metazoa</taxon>
        <taxon>Ecdysozoa</taxon>
        <taxon>Arthropoda</taxon>
        <taxon>Hexapoda</taxon>
        <taxon>Insecta</taxon>
        <taxon>Pterygota</taxon>
        <taxon>Neoptera</taxon>
        <taxon>Endopterygota</taxon>
        <taxon>Diptera</taxon>
        <taxon>Brachycera</taxon>
        <taxon>Muscomorpha</taxon>
        <taxon>Ephydroidea</taxon>
        <taxon>Drosophilidae</taxon>
        <taxon>Drosophila</taxon>
        <taxon>Sophophora</taxon>
    </lineage>
</organism>
<evidence type="ECO:0000256" key="16">
    <source>
        <dbReference type="SAM" id="MobiDB-lite"/>
    </source>
</evidence>
<keyword evidence="8" id="KW-0256">Endoplasmic reticulum</keyword>
<evidence type="ECO:0000256" key="6">
    <source>
        <dbReference type="ARBA" id="ARBA00022617"/>
    </source>
</evidence>
<sequence>MNSIHHDAEYFPDPETYDPERFSEESRNYNPTAFMPFGEGPRICIAQRMGRINSKLAIIKILQNFNVEVMSRSEIEFENSGIALMPKHGVRVRLSKKVPKLP</sequence>
<keyword evidence="6 14" id="KW-0349">Heme</keyword>
<dbReference type="SMR" id="B4HES1"/>
<dbReference type="GO" id="GO:0020037">
    <property type="term" value="F:heme binding"/>
    <property type="evidence" value="ECO:0007669"/>
    <property type="project" value="InterPro"/>
</dbReference>
<evidence type="ECO:0000256" key="4">
    <source>
        <dbReference type="ARBA" id="ARBA00004406"/>
    </source>
</evidence>
<dbReference type="InterPro" id="IPR001128">
    <property type="entry name" value="Cyt_P450"/>
</dbReference>
<evidence type="ECO:0000256" key="14">
    <source>
        <dbReference type="PIRSR" id="PIRSR602403-1"/>
    </source>
</evidence>
<evidence type="ECO:0000256" key="12">
    <source>
        <dbReference type="ARBA" id="ARBA00023033"/>
    </source>
</evidence>
<evidence type="ECO:0000256" key="3">
    <source>
        <dbReference type="ARBA" id="ARBA00004174"/>
    </source>
</evidence>
<evidence type="ECO:0000313" key="18">
    <source>
        <dbReference type="Proteomes" id="UP000001292"/>
    </source>
</evidence>
<feature type="region of interest" description="Disordered" evidence="16">
    <location>
        <begin position="1"/>
        <end position="31"/>
    </location>
</feature>
<dbReference type="PANTHER" id="PTHR24292:SF93">
    <property type="entry name" value="CYTOCHROME P450 310A1-RELATED"/>
    <property type="match status" value="1"/>
</dbReference>
<evidence type="ECO:0000256" key="8">
    <source>
        <dbReference type="ARBA" id="ARBA00022824"/>
    </source>
</evidence>
<dbReference type="PROSITE" id="PS00086">
    <property type="entry name" value="CYTOCHROME_P450"/>
    <property type="match status" value="1"/>
</dbReference>
<comment type="function">
    <text evidence="2">May be involved in the metabolism of insect hormones and in the breakdown of synthetic insecticides.</text>
</comment>
<dbReference type="Gene3D" id="1.10.630.10">
    <property type="entry name" value="Cytochrome P450"/>
    <property type="match status" value="1"/>
</dbReference>
<keyword evidence="10 15" id="KW-0560">Oxidoreductase</keyword>
<name>B4HES1_DROSE</name>
<accession>B4HES1</accession>
<dbReference type="EMBL" id="CH480815">
    <property type="protein sequence ID" value="EDW43232.1"/>
    <property type="molecule type" value="Genomic_DNA"/>
</dbReference>
<dbReference type="AlphaFoldDB" id="B4HES1"/>
<proteinExistence type="inferred from homology"/>
<dbReference type="SUPFAM" id="SSF48264">
    <property type="entry name" value="Cytochrome P450"/>
    <property type="match status" value="1"/>
</dbReference>
<keyword evidence="18" id="KW-1185">Reference proteome</keyword>
<dbReference type="PRINTS" id="PR00465">
    <property type="entry name" value="EP450IV"/>
</dbReference>
<comment type="subcellular location">
    <subcellularLocation>
        <location evidence="4">Endoplasmic reticulum membrane</location>
        <topology evidence="4">Peripheral membrane protein</topology>
    </subcellularLocation>
    <subcellularLocation>
        <location evidence="3">Microsome membrane</location>
        <topology evidence="3">Peripheral membrane protein</topology>
    </subcellularLocation>
</comment>
<dbReference type="Proteomes" id="UP000001292">
    <property type="component" value="Unassembled WGS sequence"/>
</dbReference>
<dbReference type="Pfam" id="PF00067">
    <property type="entry name" value="p450"/>
    <property type="match status" value="1"/>
</dbReference>
<keyword evidence="12 15" id="KW-0503">Monooxygenase</keyword>
<keyword evidence="11 14" id="KW-0408">Iron</keyword>
<dbReference type="OMA" id="CIMAPTH"/>
<comment type="cofactor">
    <cofactor evidence="1 14">
        <name>heme</name>
        <dbReference type="ChEBI" id="CHEBI:30413"/>
    </cofactor>
</comment>
<feature type="compositionally biased region" description="Basic and acidic residues" evidence="16">
    <location>
        <begin position="18"/>
        <end position="27"/>
    </location>
</feature>
<evidence type="ECO:0000256" key="7">
    <source>
        <dbReference type="ARBA" id="ARBA00022723"/>
    </source>
</evidence>
<dbReference type="InterPro" id="IPR002403">
    <property type="entry name" value="Cyt_P450_E_grp-IV"/>
</dbReference>
<dbReference type="STRING" id="7238.B4HES1"/>
<dbReference type="PhylomeDB" id="B4HES1"/>
<dbReference type="GO" id="GO:0016705">
    <property type="term" value="F:oxidoreductase activity, acting on paired donors, with incorporation or reduction of molecular oxygen"/>
    <property type="evidence" value="ECO:0007669"/>
    <property type="project" value="InterPro"/>
</dbReference>
<dbReference type="GO" id="GO:0005789">
    <property type="term" value="C:endoplasmic reticulum membrane"/>
    <property type="evidence" value="ECO:0007669"/>
    <property type="project" value="UniProtKB-SubCell"/>
</dbReference>
<protein>
    <submittedName>
        <fullName evidence="17">GM26460</fullName>
    </submittedName>
</protein>
<dbReference type="HOGENOM" id="CLU_001570_5_7_1"/>
<evidence type="ECO:0000256" key="5">
    <source>
        <dbReference type="ARBA" id="ARBA00010617"/>
    </source>
</evidence>
<reference evidence="17 18" key="1">
    <citation type="journal article" date="2007" name="Nature">
        <title>Evolution of genes and genomes on the Drosophila phylogeny.</title>
        <authorList>
            <consortium name="Drosophila 12 Genomes Consortium"/>
            <person name="Clark A.G."/>
            <person name="Eisen M.B."/>
            <person name="Smith D.R."/>
            <person name="Bergman C.M."/>
            <person name="Oliver B."/>
            <person name="Markow T.A."/>
            <person name="Kaufman T.C."/>
            <person name="Kellis M."/>
            <person name="Gelbart W."/>
            <person name="Iyer V.N."/>
            <person name="Pollard D.A."/>
            <person name="Sackton T.B."/>
            <person name="Larracuente A.M."/>
            <person name="Singh N.D."/>
            <person name="Abad J.P."/>
            <person name="Abt D.N."/>
            <person name="Adryan B."/>
            <person name="Aguade M."/>
            <person name="Akashi H."/>
            <person name="Anderson W.W."/>
            <person name="Aquadro C.F."/>
            <person name="Ardell D.H."/>
            <person name="Arguello R."/>
            <person name="Artieri C.G."/>
            <person name="Barbash D.A."/>
            <person name="Barker D."/>
            <person name="Barsanti P."/>
            <person name="Batterham P."/>
            <person name="Batzoglou S."/>
            <person name="Begun D."/>
            <person name="Bhutkar A."/>
            <person name="Blanco E."/>
            <person name="Bosak S.A."/>
            <person name="Bradley R.K."/>
            <person name="Brand A.D."/>
            <person name="Brent M.R."/>
            <person name="Brooks A.N."/>
            <person name="Brown R.H."/>
            <person name="Butlin R.K."/>
            <person name="Caggese C."/>
            <person name="Calvi B.R."/>
            <person name="Bernardo de Carvalho A."/>
            <person name="Caspi A."/>
            <person name="Castrezana S."/>
            <person name="Celniker S.E."/>
            <person name="Chang J.L."/>
            <person name="Chapple C."/>
            <person name="Chatterji S."/>
            <person name="Chinwalla A."/>
            <person name="Civetta A."/>
            <person name="Clifton S.W."/>
            <person name="Comeron J.M."/>
            <person name="Costello J.C."/>
            <person name="Coyne J.A."/>
            <person name="Daub J."/>
            <person name="David R.G."/>
            <person name="Delcher A.L."/>
            <person name="Delehaunty K."/>
            <person name="Do C.B."/>
            <person name="Ebling H."/>
            <person name="Edwards K."/>
            <person name="Eickbush T."/>
            <person name="Evans J.D."/>
            <person name="Filipski A."/>
            <person name="Findeiss S."/>
            <person name="Freyhult E."/>
            <person name="Fulton L."/>
            <person name="Fulton R."/>
            <person name="Garcia A.C."/>
            <person name="Gardiner A."/>
            <person name="Garfield D.A."/>
            <person name="Garvin B.E."/>
            <person name="Gibson G."/>
            <person name="Gilbert D."/>
            <person name="Gnerre S."/>
            <person name="Godfrey J."/>
            <person name="Good R."/>
            <person name="Gotea V."/>
            <person name="Gravely B."/>
            <person name="Greenberg A.J."/>
            <person name="Griffiths-Jones S."/>
            <person name="Gross S."/>
            <person name="Guigo R."/>
            <person name="Gustafson E.A."/>
            <person name="Haerty W."/>
            <person name="Hahn M.W."/>
            <person name="Halligan D.L."/>
            <person name="Halpern A.L."/>
            <person name="Halter G.M."/>
            <person name="Han M.V."/>
            <person name="Heger A."/>
            <person name="Hillier L."/>
            <person name="Hinrichs A.S."/>
            <person name="Holmes I."/>
            <person name="Hoskins R.A."/>
            <person name="Hubisz M.J."/>
            <person name="Hultmark D."/>
            <person name="Huntley M.A."/>
            <person name="Jaffe D.B."/>
            <person name="Jagadeeshan S."/>
            <person name="Jeck W.R."/>
            <person name="Johnson J."/>
            <person name="Jones C.D."/>
            <person name="Jordan W.C."/>
            <person name="Karpen G.H."/>
            <person name="Kataoka E."/>
            <person name="Keightley P.D."/>
            <person name="Kheradpour P."/>
            <person name="Kirkness E.F."/>
            <person name="Koerich L.B."/>
            <person name="Kristiansen K."/>
            <person name="Kudrna D."/>
            <person name="Kulathinal R.J."/>
            <person name="Kumar S."/>
            <person name="Kwok R."/>
            <person name="Lander E."/>
            <person name="Langley C.H."/>
            <person name="Lapoint R."/>
            <person name="Lazzaro B.P."/>
            <person name="Lee S.J."/>
            <person name="Levesque L."/>
            <person name="Li R."/>
            <person name="Lin C.F."/>
            <person name="Lin M.F."/>
            <person name="Lindblad-Toh K."/>
            <person name="Llopart A."/>
            <person name="Long M."/>
            <person name="Low L."/>
            <person name="Lozovsky E."/>
            <person name="Lu J."/>
            <person name="Luo M."/>
            <person name="Machado C.A."/>
            <person name="Makalowski W."/>
            <person name="Marzo M."/>
            <person name="Matsuda M."/>
            <person name="Matzkin L."/>
            <person name="McAllister B."/>
            <person name="McBride C.S."/>
            <person name="McKernan B."/>
            <person name="McKernan K."/>
            <person name="Mendez-Lago M."/>
            <person name="Minx P."/>
            <person name="Mollenhauer M.U."/>
            <person name="Montooth K."/>
            <person name="Mount S.M."/>
            <person name="Mu X."/>
            <person name="Myers E."/>
            <person name="Negre B."/>
            <person name="Newfeld S."/>
            <person name="Nielsen R."/>
            <person name="Noor M.A."/>
            <person name="O'Grady P."/>
            <person name="Pachter L."/>
            <person name="Papaceit M."/>
            <person name="Parisi M.J."/>
            <person name="Parisi M."/>
            <person name="Parts L."/>
            <person name="Pedersen J.S."/>
            <person name="Pesole G."/>
            <person name="Phillippy A.M."/>
            <person name="Ponting C.P."/>
            <person name="Pop M."/>
            <person name="Porcelli D."/>
            <person name="Powell J.R."/>
            <person name="Prohaska S."/>
            <person name="Pruitt K."/>
            <person name="Puig M."/>
            <person name="Quesneville H."/>
            <person name="Ram K.R."/>
            <person name="Rand D."/>
            <person name="Rasmussen M.D."/>
            <person name="Reed L.K."/>
            <person name="Reenan R."/>
            <person name="Reily A."/>
            <person name="Remington K.A."/>
            <person name="Rieger T.T."/>
            <person name="Ritchie M.G."/>
            <person name="Robin C."/>
            <person name="Rogers Y.H."/>
            <person name="Rohde C."/>
            <person name="Rozas J."/>
            <person name="Rubenfield M.J."/>
            <person name="Ruiz A."/>
            <person name="Russo S."/>
            <person name="Salzberg S.L."/>
            <person name="Sanchez-Gracia A."/>
            <person name="Saranga D.J."/>
            <person name="Sato H."/>
            <person name="Schaeffer S.W."/>
            <person name="Schatz M.C."/>
            <person name="Schlenke T."/>
            <person name="Schwartz R."/>
            <person name="Segarra C."/>
            <person name="Singh R.S."/>
            <person name="Sirot L."/>
            <person name="Sirota M."/>
            <person name="Sisneros N.B."/>
            <person name="Smith C.D."/>
            <person name="Smith T.F."/>
            <person name="Spieth J."/>
            <person name="Stage D.E."/>
            <person name="Stark A."/>
            <person name="Stephan W."/>
            <person name="Strausberg R.L."/>
            <person name="Strempel S."/>
            <person name="Sturgill D."/>
            <person name="Sutton G."/>
            <person name="Sutton G.G."/>
            <person name="Tao W."/>
            <person name="Teichmann S."/>
            <person name="Tobari Y.N."/>
            <person name="Tomimura Y."/>
            <person name="Tsolas J.M."/>
            <person name="Valente V.L."/>
            <person name="Venter E."/>
            <person name="Venter J.C."/>
            <person name="Vicario S."/>
            <person name="Vieira F.G."/>
            <person name="Vilella A.J."/>
            <person name="Villasante A."/>
            <person name="Walenz B."/>
            <person name="Wang J."/>
            <person name="Wasserman M."/>
            <person name="Watts T."/>
            <person name="Wilson D."/>
            <person name="Wilson R.K."/>
            <person name="Wing R.A."/>
            <person name="Wolfner M.F."/>
            <person name="Wong A."/>
            <person name="Wong G.K."/>
            <person name="Wu C.I."/>
            <person name="Wu G."/>
            <person name="Yamamoto D."/>
            <person name="Yang H.P."/>
            <person name="Yang S.P."/>
            <person name="Yorke J.A."/>
            <person name="Yoshida K."/>
            <person name="Zdobnov E."/>
            <person name="Zhang P."/>
            <person name="Zhang Y."/>
            <person name="Zimin A.V."/>
            <person name="Baldwin J."/>
            <person name="Abdouelleil A."/>
            <person name="Abdulkadir J."/>
            <person name="Abebe A."/>
            <person name="Abera B."/>
            <person name="Abreu J."/>
            <person name="Acer S.C."/>
            <person name="Aftuck L."/>
            <person name="Alexander A."/>
            <person name="An P."/>
            <person name="Anderson E."/>
            <person name="Anderson S."/>
            <person name="Arachi H."/>
            <person name="Azer M."/>
            <person name="Bachantsang P."/>
            <person name="Barry A."/>
            <person name="Bayul T."/>
            <person name="Berlin A."/>
            <person name="Bessette D."/>
            <person name="Bloom T."/>
            <person name="Blye J."/>
            <person name="Boguslavskiy L."/>
            <person name="Bonnet C."/>
            <person name="Boukhgalter B."/>
            <person name="Bourzgui I."/>
            <person name="Brown A."/>
            <person name="Cahill P."/>
            <person name="Channer S."/>
            <person name="Cheshatsang Y."/>
            <person name="Chuda L."/>
            <person name="Citroen M."/>
            <person name="Collymore A."/>
            <person name="Cooke P."/>
            <person name="Costello M."/>
            <person name="D'Aco K."/>
            <person name="Daza R."/>
            <person name="De Haan G."/>
            <person name="DeGray S."/>
            <person name="DeMaso C."/>
            <person name="Dhargay N."/>
            <person name="Dooley K."/>
            <person name="Dooley E."/>
            <person name="Doricent M."/>
            <person name="Dorje P."/>
            <person name="Dorjee K."/>
            <person name="Dupes A."/>
            <person name="Elong R."/>
            <person name="Falk J."/>
            <person name="Farina A."/>
            <person name="Faro S."/>
            <person name="Ferguson D."/>
            <person name="Fisher S."/>
            <person name="Foley C.D."/>
            <person name="Franke A."/>
            <person name="Friedrich D."/>
            <person name="Gadbois L."/>
            <person name="Gearin G."/>
            <person name="Gearin C.R."/>
            <person name="Giannoukos G."/>
            <person name="Goode T."/>
            <person name="Graham J."/>
            <person name="Grandbois E."/>
            <person name="Grewal S."/>
            <person name="Gyaltsen K."/>
            <person name="Hafez N."/>
            <person name="Hagos B."/>
            <person name="Hall J."/>
            <person name="Henson C."/>
            <person name="Hollinger A."/>
            <person name="Honan T."/>
            <person name="Huard M.D."/>
            <person name="Hughes L."/>
            <person name="Hurhula B."/>
            <person name="Husby M.E."/>
            <person name="Kamat A."/>
            <person name="Kanga B."/>
            <person name="Kashin S."/>
            <person name="Khazanovich D."/>
            <person name="Kisner P."/>
            <person name="Lance K."/>
            <person name="Lara M."/>
            <person name="Lee W."/>
            <person name="Lennon N."/>
            <person name="Letendre F."/>
            <person name="LeVine R."/>
            <person name="Lipovsky A."/>
            <person name="Liu X."/>
            <person name="Liu J."/>
            <person name="Liu S."/>
            <person name="Lokyitsang T."/>
            <person name="Lokyitsang Y."/>
            <person name="Lubonja R."/>
            <person name="Lui A."/>
            <person name="MacDonald P."/>
            <person name="Magnisalis V."/>
            <person name="Maru K."/>
            <person name="Matthews C."/>
            <person name="McCusker W."/>
            <person name="McDonough S."/>
            <person name="Mehta T."/>
            <person name="Meldrim J."/>
            <person name="Meneus L."/>
            <person name="Mihai O."/>
            <person name="Mihalev A."/>
            <person name="Mihova T."/>
            <person name="Mittelman R."/>
            <person name="Mlenga V."/>
            <person name="Montmayeur A."/>
            <person name="Mulrain L."/>
            <person name="Navidi A."/>
            <person name="Naylor J."/>
            <person name="Negash T."/>
            <person name="Nguyen T."/>
            <person name="Nguyen N."/>
            <person name="Nicol R."/>
            <person name="Norbu C."/>
            <person name="Norbu N."/>
            <person name="Novod N."/>
            <person name="O'Neill B."/>
            <person name="Osman S."/>
            <person name="Markiewicz E."/>
            <person name="Oyono O.L."/>
            <person name="Patti C."/>
            <person name="Phunkhang P."/>
            <person name="Pierre F."/>
            <person name="Priest M."/>
            <person name="Raghuraman S."/>
            <person name="Rege F."/>
            <person name="Reyes R."/>
            <person name="Rise C."/>
            <person name="Rogov P."/>
            <person name="Ross K."/>
            <person name="Ryan E."/>
            <person name="Settipalli S."/>
            <person name="Shea T."/>
            <person name="Sherpa N."/>
            <person name="Shi L."/>
            <person name="Shih D."/>
            <person name="Sparrow T."/>
            <person name="Spaulding J."/>
            <person name="Stalker J."/>
            <person name="Stange-Thomann N."/>
            <person name="Stavropoulos S."/>
            <person name="Stone C."/>
            <person name="Strader C."/>
            <person name="Tesfaye S."/>
            <person name="Thomson T."/>
            <person name="Thoulutsang Y."/>
            <person name="Thoulutsang D."/>
            <person name="Topham K."/>
            <person name="Topping I."/>
            <person name="Tsamla T."/>
            <person name="Vassiliev H."/>
            <person name="Vo A."/>
            <person name="Wangchuk T."/>
            <person name="Wangdi T."/>
            <person name="Weiand M."/>
            <person name="Wilkinson J."/>
            <person name="Wilson A."/>
            <person name="Yadav S."/>
            <person name="Young G."/>
            <person name="Yu Q."/>
            <person name="Zembek L."/>
            <person name="Zhong D."/>
            <person name="Zimmer A."/>
            <person name="Zwirko Z."/>
            <person name="Jaffe D.B."/>
            <person name="Alvarez P."/>
            <person name="Brockman W."/>
            <person name="Butler J."/>
            <person name="Chin C."/>
            <person name="Gnerre S."/>
            <person name="Grabherr M."/>
            <person name="Kleber M."/>
            <person name="Mauceli E."/>
            <person name="MacCallum I."/>
        </authorList>
    </citation>
    <scope>NUCLEOTIDE SEQUENCE [LARGE SCALE GENOMIC DNA]</scope>
    <source>
        <strain evidence="18">Rob3c / Tucson 14021-0248.25</strain>
    </source>
</reference>
<dbReference type="PANTHER" id="PTHR24292">
    <property type="entry name" value="CYTOCHROME P450"/>
    <property type="match status" value="1"/>
</dbReference>
<evidence type="ECO:0000256" key="1">
    <source>
        <dbReference type="ARBA" id="ARBA00001971"/>
    </source>
</evidence>
<dbReference type="GO" id="GO:0004497">
    <property type="term" value="F:monooxygenase activity"/>
    <property type="evidence" value="ECO:0007669"/>
    <property type="project" value="UniProtKB-KW"/>
</dbReference>
<comment type="similarity">
    <text evidence="5 15">Belongs to the cytochrome P450 family.</text>
</comment>
<dbReference type="GO" id="GO:0005506">
    <property type="term" value="F:iron ion binding"/>
    <property type="evidence" value="ECO:0007669"/>
    <property type="project" value="InterPro"/>
</dbReference>
<dbReference type="InterPro" id="IPR036396">
    <property type="entry name" value="Cyt_P450_sf"/>
</dbReference>
<keyword evidence="13" id="KW-0472">Membrane</keyword>
<feature type="binding site" description="axial binding residue" evidence="14">
    <location>
        <position position="44"/>
    </location>
    <ligand>
        <name>heme</name>
        <dbReference type="ChEBI" id="CHEBI:30413"/>
    </ligand>
    <ligandPart>
        <name>Fe</name>
        <dbReference type="ChEBI" id="CHEBI:18248"/>
    </ligandPart>
</feature>
<evidence type="ECO:0000256" key="13">
    <source>
        <dbReference type="ARBA" id="ARBA00023136"/>
    </source>
</evidence>
<gene>
    <name evidence="17" type="primary">Dsec\GM26460</name>
    <name evidence="17" type="ORF">Dsec_GM26460</name>
</gene>
<evidence type="ECO:0000256" key="9">
    <source>
        <dbReference type="ARBA" id="ARBA00022848"/>
    </source>
</evidence>
<keyword evidence="9" id="KW-0492">Microsome</keyword>
<dbReference type="InterPro" id="IPR050476">
    <property type="entry name" value="Insect_CytP450_Detox"/>
</dbReference>
<keyword evidence="7 14" id="KW-0479">Metal-binding</keyword>
<evidence type="ECO:0000256" key="2">
    <source>
        <dbReference type="ARBA" id="ARBA00003690"/>
    </source>
</evidence>
<evidence type="ECO:0000313" key="17">
    <source>
        <dbReference type="EMBL" id="EDW43232.1"/>
    </source>
</evidence>
<evidence type="ECO:0000256" key="15">
    <source>
        <dbReference type="RuleBase" id="RU000461"/>
    </source>
</evidence>
<evidence type="ECO:0000256" key="11">
    <source>
        <dbReference type="ARBA" id="ARBA00023004"/>
    </source>
</evidence>
<dbReference type="InterPro" id="IPR017972">
    <property type="entry name" value="Cyt_P450_CS"/>
</dbReference>
<evidence type="ECO:0000256" key="10">
    <source>
        <dbReference type="ARBA" id="ARBA00023002"/>
    </source>
</evidence>